<dbReference type="CDD" id="cd03443">
    <property type="entry name" value="PaaI_thioesterase"/>
    <property type="match status" value="1"/>
</dbReference>
<proteinExistence type="inferred from homology"/>
<comment type="caution">
    <text evidence="5">The sequence shown here is derived from an EMBL/GenBank/DDBJ whole genome shotgun (WGS) entry which is preliminary data.</text>
</comment>
<accession>A0A4D4JB82</accession>
<keyword evidence="2" id="KW-0378">Hydrolase</keyword>
<feature type="compositionally biased region" description="Basic and acidic residues" evidence="3">
    <location>
        <begin position="1"/>
        <end position="12"/>
    </location>
</feature>
<gene>
    <name evidence="5" type="ORF">GTS_27260</name>
</gene>
<protein>
    <submittedName>
        <fullName evidence="5">Aromatic compound degradation protein PaaI</fullName>
    </submittedName>
</protein>
<evidence type="ECO:0000256" key="1">
    <source>
        <dbReference type="ARBA" id="ARBA00008324"/>
    </source>
</evidence>
<dbReference type="GO" id="GO:0005829">
    <property type="term" value="C:cytosol"/>
    <property type="evidence" value="ECO:0007669"/>
    <property type="project" value="TreeGrafter"/>
</dbReference>
<organism evidence="5 6">
    <name type="scientific">Gandjariella thermophila</name>
    <dbReference type="NCBI Taxonomy" id="1931992"/>
    <lineage>
        <taxon>Bacteria</taxon>
        <taxon>Bacillati</taxon>
        <taxon>Actinomycetota</taxon>
        <taxon>Actinomycetes</taxon>
        <taxon>Pseudonocardiales</taxon>
        <taxon>Pseudonocardiaceae</taxon>
        <taxon>Gandjariella</taxon>
    </lineage>
</organism>
<feature type="domain" description="Thioesterase" evidence="4">
    <location>
        <begin position="58"/>
        <end position="134"/>
    </location>
</feature>
<keyword evidence="6" id="KW-1185">Reference proteome</keyword>
<dbReference type="Gene3D" id="3.10.129.10">
    <property type="entry name" value="Hotdog Thioesterase"/>
    <property type="match status" value="1"/>
</dbReference>
<evidence type="ECO:0000259" key="4">
    <source>
        <dbReference type="Pfam" id="PF03061"/>
    </source>
</evidence>
<dbReference type="Proteomes" id="UP000298860">
    <property type="component" value="Unassembled WGS sequence"/>
</dbReference>
<evidence type="ECO:0000313" key="5">
    <source>
        <dbReference type="EMBL" id="GDY31093.1"/>
    </source>
</evidence>
<evidence type="ECO:0000313" key="6">
    <source>
        <dbReference type="Proteomes" id="UP000298860"/>
    </source>
</evidence>
<comment type="similarity">
    <text evidence="1">Belongs to the thioesterase PaaI family.</text>
</comment>
<dbReference type="GO" id="GO:0061522">
    <property type="term" value="F:1,4-dihydroxy-2-naphthoyl-CoA thioesterase activity"/>
    <property type="evidence" value="ECO:0007669"/>
    <property type="project" value="TreeGrafter"/>
</dbReference>
<dbReference type="NCBIfam" id="TIGR00369">
    <property type="entry name" value="unchar_dom_1"/>
    <property type="match status" value="1"/>
</dbReference>
<dbReference type="InterPro" id="IPR003736">
    <property type="entry name" value="PAAI_dom"/>
</dbReference>
<dbReference type="PANTHER" id="PTHR43240">
    <property type="entry name" value="1,4-DIHYDROXY-2-NAPHTHOYL-COA THIOESTERASE 1"/>
    <property type="match status" value="1"/>
</dbReference>
<dbReference type="InterPro" id="IPR006683">
    <property type="entry name" value="Thioestr_dom"/>
</dbReference>
<name>A0A4D4JB82_9PSEU</name>
<evidence type="ECO:0000256" key="3">
    <source>
        <dbReference type="SAM" id="MobiDB-lite"/>
    </source>
</evidence>
<dbReference type="InterPro" id="IPR029069">
    <property type="entry name" value="HotDog_dom_sf"/>
</dbReference>
<dbReference type="AlphaFoldDB" id="A0A4D4JB82"/>
<dbReference type="EMBL" id="BJFL01000011">
    <property type="protein sequence ID" value="GDY31093.1"/>
    <property type="molecule type" value="Genomic_DNA"/>
</dbReference>
<reference evidence="6" key="1">
    <citation type="submission" date="2019-04" db="EMBL/GenBank/DDBJ databases">
        <title>Draft genome sequence of Pseudonocardiaceae bacterium SL3-2-4.</title>
        <authorList>
            <person name="Ningsih F."/>
            <person name="Yokota A."/>
            <person name="Sakai Y."/>
            <person name="Nanatani K."/>
            <person name="Yabe S."/>
            <person name="Oetari A."/>
            <person name="Sjamsuridzal W."/>
        </authorList>
    </citation>
    <scope>NUCLEOTIDE SEQUENCE [LARGE SCALE GENOMIC DNA]</scope>
    <source>
        <strain evidence="6">SL3-2-4</strain>
    </source>
</reference>
<dbReference type="SUPFAM" id="SSF54637">
    <property type="entry name" value="Thioesterase/thiol ester dehydrase-isomerase"/>
    <property type="match status" value="1"/>
</dbReference>
<sequence>MTATDRAERPGEPHPTPPEMAPAVAEQQLAGKMGIEIIDWNPDRLVGTMPVDGNRQPYGLLHGGANAVLAETLGSWAAGLNAEPGKAVVGLELSCTHHRAALSGLVTGVCTPLHRGRSTATFEIVITDEAGRRTCTARLTCLVRERPPGDAQATPR</sequence>
<feature type="region of interest" description="Disordered" evidence="3">
    <location>
        <begin position="1"/>
        <end position="21"/>
    </location>
</feature>
<dbReference type="Pfam" id="PF03061">
    <property type="entry name" value="4HBT"/>
    <property type="match status" value="1"/>
</dbReference>
<dbReference type="PANTHER" id="PTHR43240:SF5">
    <property type="entry name" value="1,4-DIHYDROXY-2-NAPHTHOYL-COA THIOESTERASE 1"/>
    <property type="match status" value="1"/>
</dbReference>
<evidence type="ECO:0000256" key="2">
    <source>
        <dbReference type="ARBA" id="ARBA00022801"/>
    </source>
</evidence>